<evidence type="ECO:0000313" key="3">
    <source>
        <dbReference type="Proteomes" id="UP001476807"/>
    </source>
</evidence>
<organism evidence="2 3">
    <name type="scientific">Pontibacter populi</name>
    <dbReference type="NCBI Taxonomy" id="890055"/>
    <lineage>
        <taxon>Bacteria</taxon>
        <taxon>Pseudomonadati</taxon>
        <taxon>Bacteroidota</taxon>
        <taxon>Cytophagia</taxon>
        <taxon>Cytophagales</taxon>
        <taxon>Hymenobacteraceae</taxon>
        <taxon>Pontibacter</taxon>
    </lineage>
</organism>
<dbReference type="InterPro" id="IPR012338">
    <property type="entry name" value="Beta-lactam/transpept-like"/>
</dbReference>
<protein>
    <submittedName>
        <fullName evidence="2">Serine hydrolase</fullName>
    </submittedName>
</protein>
<dbReference type="Gene3D" id="3.40.710.10">
    <property type="entry name" value="DD-peptidase/beta-lactamase superfamily"/>
    <property type="match status" value="1"/>
</dbReference>
<gene>
    <name evidence="2" type="ORF">ABS362_16995</name>
</gene>
<dbReference type="InterPro" id="IPR001466">
    <property type="entry name" value="Beta-lactam-related"/>
</dbReference>
<comment type="caution">
    <text evidence="2">The sequence shown here is derived from an EMBL/GenBank/DDBJ whole genome shotgun (WGS) entry which is preliminary data.</text>
</comment>
<dbReference type="SUPFAM" id="SSF56601">
    <property type="entry name" value="beta-lactamase/transpeptidase-like"/>
    <property type="match status" value="1"/>
</dbReference>
<keyword evidence="2" id="KW-0378">Hydrolase</keyword>
<dbReference type="GO" id="GO:0016787">
    <property type="term" value="F:hydrolase activity"/>
    <property type="evidence" value="ECO:0007669"/>
    <property type="project" value="UniProtKB-KW"/>
</dbReference>
<dbReference type="Pfam" id="PF00144">
    <property type="entry name" value="Beta-lactamase"/>
    <property type="match status" value="1"/>
</dbReference>
<keyword evidence="3" id="KW-1185">Reference proteome</keyword>
<proteinExistence type="predicted"/>
<evidence type="ECO:0000259" key="1">
    <source>
        <dbReference type="Pfam" id="PF00144"/>
    </source>
</evidence>
<evidence type="ECO:0000313" key="2">
    <source>
        <dbReference type="EMBL" id="MER2999251.1"/>
    </source>
</evidence>
<feature type="domain" description="Beta-lactamase-related" evidence="1">
    <location>
        <begin position="2"/>
        <end position="55"/>
    </location>
</feature>
<accession>A0ABV1RXV8</accession>
<reference evidence="2 3" key="1">
    <citation type="submission" date="2024-06" db="EMBL/GenBank/DDBJ databases">
        <title>Pontibacter populi HYL7-15.</title>
        <authorList>
            <person name="Kim M.K."/>
        </authorList>
    </citation>
    <scope>NUCLEOTIDE SEQUENCE [LARGE SCALE GENOMIC DNA]</scope>
    <source>
        <strain evidence="2 3">HYL7-15</strain>
    </source>
</reference>
<name>A0ABV1RXV8_9BACT</name>
<dbReference type="RefSeq" id="WP_350413935.1">
    <property type="nucleotide sequence ID" value="NZ_JBEOKT010000020.1"/>
</dbReference>
<dbReference type="Proteomes" id="UP001476807">
    <property type="component" value="Unassembled WGS sequence"/>
</dbReference>
<dbReference type="EMBL" id="JBEOKT010000020">
    <property type="protein sequence ID" value="MER2999251.1"/>
    <property type="molecule type" value="Genomic_DNA"/>
</dbReference>
<sequence length="63" mass="6820">MVLSKTYGTANLGYNIPNTNGTPFQFASDTKLIAATAPITLVQEGKLDLQQKVRKVRASVIEP</sequence>